<dbReference type="EMBL" id="LR797022">
    <property type="protein sequence ID" value="CAB4181430.1"/>
    <property type="molecule type" value="Genomic_DNA"/>
</dbReference>
<sequence length="119" mass="13973">MAIDLKKARRHVVLEVHEAPADNTGMAVMVHKEIAAYYHLINPHWSGEKCMKLASKTVANEIESYKSQRDEYIKNDPRWSNPRAYFVNVINLYRKMREQNETDDHIVGYENPAKTRWSL</sequence>
<name>A0A6J5Q9P4_9CAUD</name>
<proteinExistence type="predicted"/>
<evidence type="ECO:0000313" key="1">
    <source>
        <dbReference type="EMBL" id="CAB4181430.1"/>
    </source>
</evidence>
<gene>
    <name evidence="1" type="ORF">UFOVP1071_33</name>
</gene>
<protein>
    <submittedName>
        <fullName evidence="1">Uncharacterized protein</fullName>
    </submittedName>
</protein>
<accession>A0A6J5Q9P4</accession>
<organism evidence="1">
    <name type="scientific">uncultured Caudovirales phage</name>
    <dbReference type="NCBI Taxonomy" id="2100421"/>
    <lineage>
        <taxon>Viruses</taxon>
        <taxon>Duplodnaviria</taxon>
        <taxon>Heunggongvirae</taxon>
        <taxon>Uroviricota</taxon>
        <taxon>Caudoviricetes</taxon>
        <taxon>Peduoviridae</taxon>
        <taxon>Maltschvirus</taxon>
        <taxon>Maltschvirus maltsch</taxon>
    </lineage>
</organism>
<reference evidence="1" key="1">
    <citation type="submission" date="2020-05" db="EMBL/GenBank/DDBJ databases">
        <authorList>
            <person name="Chiriac C."/>
            <person name="Salcher M."/>
            <person name="Ghai R."/>
            <person name="Kavagutti S V."/>
        </authorList>
    </citation>
    <scope>NUCLEOTIDE SEQUENCE</scope>
</reference>